<dbReference type="RefSeq" id="WP_425310944.1">
    <property type="nucleotide sequence ID" value="NZ_CP154795.1"/>
</dbReference>
<protein>
    <submittedName>
        <fullName evidence="1">Uncharacterized protein</fullName>
    </submittedName>
</protein>
<organism evidence="1 2">
    <name type="scientific">Ammonicoccus fulvus</name>
    <dbReference type="NCBI Taxonomy" id="3138240"/>
    <lineage>
        <taxon>Bacteria</taxon>
        <taxon>Bacillati</taxon>
        <taxon>Actinomycetota</taxon>
        <taxon>Actinomycetes</taxon>
        <taxon>Propionibacteriales</taxon>
        <taxon>Propionibacteriaceae</taxon>
        <taxon>Ammonicoccus</taxon>
    </lineage>
</organism>
<gene>
    <name evidence="1" type="ORF">AADG42_13470</name>
</gene>
<keyword evidence="2" id="KW-1185">Reference proteome</keyword>
<sequence>MALLERLAEAGATGTRRFDGSFEPDPTALRPIWTALVLTT</sequence>
<dbReference type="Proteomes" id="UP001442841">
    <property type="component" value="Chromosome"/>
</dbReference>
<reference evidence="1 2" key="1">
    <citation type="submission" date="2024-04" db="EMBL/GenBank/DDBJ databases">
        <title>Isolation of an actinomycete strain from pig manure.</title>
        <authorList>
            <person name="Gong T."/>
            <person name="Yu Z."/>
            <person name="An M."/>
            <person name="Wei C."/>
            <person name="Yang W."/>
            <person name="Liu L."/>
        </authorList>
    </citation>
    <scope>NUCLEOTIDE SEQUENCE [LARGE SCALE GENOMIC DNA]</scope>
    <source>
        <strain evidence="1 2">ZF39</strain>
    </source>
</reference>
<dbReference type="EMBL" id="CP154795">
    <property type="protein sequence ID" value="XAN08267.1"/>
    <property type="molecule type" value="Genomic_DNA"/>
</dbReference>
<name>A0ABZ3FTY2_9ACTN</name>
<evidence type="ECO:0000313" key="2">
    <source>
        <dbReference type="Proteomes" id="UP001442841"/>
    </source>
</evidence>
<accession>A0ABZ3FTY2</accession>
<proteinExistence type="predicted"/>
<evidence type="ECO:0000313" key="1">
    <source>
        <dbReference type="EMBL" id="XAN08267.1"/>
    </source>
</evidence>